<feature type="binding site" evidence="10">
    <location>
        <position position="54"/>
    </location>
    <ligand>
        <name>[4Fe-4S] cluster</name>
        <dbReference type="ChEBI" id="CHEBI:49883"/>
        <label>1</label>
    </ligand>
</feature>
<dbReference type="Pfam" id="PF12838">
    <property type="entry name" value="Fer4_7"/>
    <property type="match status" value="2"/>
</dbReference>
<organism evidence="13 14">
    <name type="scientific">Termititenax aidoneus</name>
    <dbReference type="NCBI Taxonomy" id="2218524"/>
    <lineage>
        <taxon>Bacteria</taxon>
        <taxon>Bacillati</taxon>
        <taxon>Candidatus Margulisiibacteriota</taxon>
        <taxon>Candidatus Termititenacia</taxon>
        <taxon>Candidatus Termititenacales</taxon>
        <taxon>Candidatus Termititenacaceae</taxon>
        <taxon>Candidatus Termititenax</taxon>
    </lineage>
</organism>
<feature type="binding site" evidence="10">
    <location>
        <position position="46"/>
    </location>
    <ligand>
        <name>[4Fe-4S] cluster</name>
        <dbReference type="ChEBI" id="CHEBI:49883"/>
        <label>1</label>
    </ligand>
</feature>
<protein>
    <recommendedName>
        <fullName evidence="10">Ion-translocating oxidoreductase complex subunit B</fullName>
        <ecNumber evidence="10">7.-.-.-</ecNumber>
    </recommendedName>
    <alternativeName>
        <fullName evidence="10">Rnf electron transport complex subunit B</fullName>
    </alternativeName>
</protein>
<comment type="cofactor">
    <cofactor evidence="10">
        <name>[4Fe-4S] cluster</name>
        <dbReference type="ChEBI" id="CHEBI:49883"/>
    </cofactor>
    <text evidence="10">Binds 3 [4Fe-4S] clusters.</text>
</comment>
<evidence type="ECO:0000256" key="9">
    <source>
        <dbReference type="ARBA" id="ARBA00023136"/>
    </source>
</evidence>
<feature type="binding site" evidence="10">
    <location>
        <position position="49"/>
    </location>
    <ligand>
        <name>[4Fe-4S] cluster</name>
        <dbReference type="ChEBI" id="CHEBI:49883"/>
        <label>1</label>
    </ligand>
</feature>
<evidence type="ECO:0000259" key="12">
    <source>
        <dbReference type="PROSITE" id="PS51656"/>
    </source>
</evidence>
<dbReference type="InterPro" id="IPR050395">
    <property type="entry name" value="4Fe4S_Ferredoxin_RnfB"/>
</dbReference>
<dbReference type="Proteomes" id="UP000269352">
    <property type="component" value="Unassembled WGS sequence"/>
</dbReference>
<feature type="domain" description="4Fe-4S" evidence="12">
    <location>
        <begin position="29"/>
        <end position="88"/>
    </location>
</feature>
<dbReference type="PANTHER" id="PTHR43560:SF1">
    <property type="entry name" value="ION-TRANSLOCATING OXIDOREDUCTASE COMPLEX SUBUNIT B"/>
    <property type="match status" value="1"/>
</dbReference>
<keyword evidence="8 10" id="KW-0411">Iron-sulfur</keyword>
<dbReference type="NCBIfam" id="TIGR01944">
    <property type="entry name" value="rnfB"/>
    <property type="match status" value="1"/>
</dbReference>
<feature type="binding site" evidence="10">
    <location>
        <position position="148"/>
    </location>
    <ligand>
        <name>[4Fe-4S] cluster</name>
        <dbReference type="ChEBI" id="CHEBI:49883"/>
        <label>3</label>
    </ligand>
</feature>
<keyword evidence="7 10" id="KW-0408">Iron</keyword>
<feature type="binding site" evidence="10">
    <location>
        <position position="168"/>
    </location>
    <ligand>
        <name>[4Fe-4S] cluster</name>
        <dbReference type="ChEBI" id="CHEBI:49883"/>
        <label>3</label>
    </ligand>
</feature>
<dbReference type="GO" id="GO:0051539">
    <property type="term" value="F:4 iron, 4 sulfur cluster binding"/>
    <property type="evidence" value="ECO:0007669"/>
    <property type="project" value="UniProtKB-UniRule"/>
</dbReference>
<comment type="caution">
    <text evidence="13">The sequence shown here is derived from an EMBL/GenBank/DDBJ whole genome shotgun (WGS) entry which is preliminary data.</text>
</comment>
<feature type="binding site" evidence="10">
    <location>
        <position position="144"/>
    </location>
    <ligand>
        <name>[4Fe-4S] cluster</name>
        <dbReference type="ChEBI" id="CHEBI:49883"/>
        <label>2</label>
    </ligand>
</feature>
<comment type="caution">
    <text evidence="10">Lacks conserved residue(s) required for the propagation of feature annotation.</text>
</comment>
<evidence type="ECO:0000256" key="6">
    <source>
        <dbReference type="ARBA" id="ARBA00022982"/>
    </source>
</evidence>
<dbReference type="PANTHER" id="PTHR43560">
    <property type="entry name" value="ION-TRANSLOCATING OXIDOREDUCTASE COMPLEX SUBUNIT B"/>
    <property type="match status" value="1"/>
</dbReference>
<comment type="function">
    <text evidence="10">Part of a membrane-bound complex that couples electron transfer with translocation of ions across the membrane.</text>
</comment>
<dbReference type="InterPro" id="IPR007202">
    <property type="entry name" value="4Fe-4S_dom"/>
</dbReference>
<keyword evidence="14" id="KW-1185">Reference proteome</keyword>
<keyword evidence="4 10" id="KW-0677">Repeat</keyword>
<dbReference type="HAMAP" id="MF_00463">
    <property type="entry name" value="RsxB_RnfB"/>
    <property type="match status" value="1"/>
</dbReference>
<keyword evidence="5 10" id="KW-1278">Translocase</keyword>
<keyword evidence="10" id="KW-1003">Cell membrane</keyword>
<dbReference type="Pfam" id="PF04060">
    <property type="entry name" value="FeS"/>
    <property type="match status" value="1"/>
</dbReference>
<evidence type="ECO:0000256" key="10">
    <source>
        <dbReference type="HAMAP-Rule" id="MF_00463"/>
    </source>
</evidence>
<dbReference type="EMBL" id="BGZN01000043">
    <property type="protein sequence ID" value="GBR74383.1"/>
    <property type="molecule type" value="Genomic_DNA"/>
</dbReference>
<feature type="binding site" evidence="10">
    <location>
        <position position="138"/>
    </location>
    <ligand>
        <name>[4Fe-4S] cluster</name>
        <dbReference type="ChEBI" id="CHEBI:49883"/>
        <label>2</label>
    </ligand>
</feature>
<keyword evidence="3 10" id="KW-0479">Metal-binding</keyword>
<feature type="binding site" evidence="10">
    <location>
        <position position="134"/>
    </location>
    <ligand>
        <name>[4Fe-4S] cluster</name>
        <dbReference type="ChEBI" id="CHEBI:49883"/>
        <label>2</label>
    </ligand>
</feature>
<keyword evidence="6 10" id="KW-0249">Electron transport</keyword>
<comment type="subcellular location">
    <subcellularLocation>
        <location evidence="10">Cell membrane</location>
    </subcellularLocation>
</comment>
<name>A0A388TD98_TERA1</name>
<evidence type="ECO:0000313" key="14">
    <source>
        <dbReference type="Proteomes" id="UP000269352"/>
    </source>
</evidence>
<proteinExistence type="inferred from homology"/>
<dbReference type="AlphaFoldDB" id="A0A388TD98"/>
<dbReference type="GO" id="GO:0005886">
    <property type="term" value="C:plasma membrane"/>
    <property type="evidence" value="ECO:0007669"/>
    <property type="project" value="UniProtKB-SubCell"/>
</dbReference>
<dbReference type="EC" id="7.-.-.-" evidence="10"/>
<dbReference type="Gene3D" id="3.30.70.20">
    <property type="match status" value="2"/>
</dbReference>
<keyword evidence="1 10" id="KW-0813">Transport</keyword>
<comment type="subunit">
    <text evidence="10">The complex is composed of six subunits: RnfA, RnfB, RnfC, RnfD, RnfE and RnfG.</text>
</comment>
<dbReference type="GO" id="GO:0009055">
    <property type="term" value="F:electron transfer activity"/>
    <property type="evidence" value="ECO:0007669"/>
    <property type="project" value="InterPro"/>
</dbReference>
<dbReference type="InterPro" id="IPR017896">
    <property type="entry name" value="4Fe4S_Fe-S-bd"/>
</dbReference>
<evidence type="ECO:0000256" key="8">
    <source>
        <dbReference type="ARBA" id="ARBA00023014"/>
    </source>
</evidence>
<dbReference type="PROSITE" id="PS51379">
    <property type="entry name" value="4FE4S_FER_2"/>
    <property type="match status" value="3"/>
</dbReference>
<evidence type="ECO:0000256" key="4">
    <source>
        <dbReference type="ARBA" id="ARBA00022737"/>
    </source>
</evidence>
<feature type="domain" description="4Fe-4S ferredoxin-type" evidence="11">
    <location>
        <begin position="204"/>
        <end position="232"/>
    </location>
</feature>
<feature type="binding site" evidence="10">
    <location>
        <position position="178"/>
    </location>
    <ligand>
        <name>[4Fe-4S] cluster</name>
        <dbReference type="ChEBI" id="CHEBI:49883"/>
        <label>2</label>
    </ligand>
</feature>
<dbReference type="PROSITE" id="PS51656">
    <property type="entry name" value="4FE4S"/>
    <property type="match status" value="1"/>
</dbReference>
<evidence type="ECO:0000256" key="1">
    <source>
        <dbReference type="ARBA" id="ARBA00022448"/>
    </source>
</evidence>
<evidence type="ECO:0000256" key="3">
    <source>
        <dbReference type="ARBA" id="ARBA00022723"/>
    </source>
</evidence>
<feature type="binding site" evidence="10">
    <location>
        <position position="71"/>
    </location>
    <ligand>
        <name>[4Fe-4S] cluster</name>
        <dbReference type="ChEBI" id="CHEBI:49883"/>
        <label>1</label>
    </ligand>
</feature>
<evidence type="ECO:0000313" key="13">
    <source>
        <dbReference type="EMBL" id="GBR74383.1"/>
    </source>
</evidence>
<dbReference type="GO" id="GO:0022900">
    <property type="term" value="P:electron transport chain"/>
    <property type="evidence" value="ECO:0007669"/>
    <property type="project" value="UniProtKB-UniRule"/>
</dbReference>
<evidence type="ECO:0000259" key="11">
    <source>
        <dbReference type="PROSITE" id="PS51379"/>
    </source>
</evidence>
<keyword evidence="9 10" id="KW-0472">Membrane</keyword>
<keyword evidence="2 10" id="KW-0004">4Fe-4S</keyword>
<dbReference type="CDD" id="cd10549">
    <property type="entry name" value="MtMvhB_like"/>
    <property type="match status" value="1"/>
</dbReference>
<feature type="binding site" evidence="10">
    <location>
        <position position="171"/>
    </location>
    <ligand>
        <name>[4Fe-4S] cluster</name>
        <dbReference type="ChEBI" id="CHEBI:49883"/>
        <label>3</label>
    </ligand>
</feature>
<evidence type="ECO:0000256" key="7">
    <source>
        <dbReference type="ARBA" id="ARBA00023004"/>
    </source>
</evidence>
<dbReference type="Gene3D" id="1.10.15.40">
    <property type="entry name" value="Electron transport complex subunit B, putative Fe-S cluster"/>
    <property type="match status" value="1"/>
</dbReference>
<feature type="domain" description="4Fe-4S ferredoxin-type" evidence="11">
    <location>
        <begin position="233"/>
        <end position="258"/>
    </location>
</feature>
<comment type="similarity">
    <text evidence="10">Belongs to the 4Fe4S bacterial-type ferredoxin family. RnfB subfamily.</text>
</comment>
<accession>A0A388TD98</accession>
<feature type="binding site" evidence="10">
    <location>
        <position position="174"/>
    </location>
    <ligand>
        <name>[4Fe-4S] cluster</name>
        <dbReference type="ChEBI" id="CHEBI:49883"/>
        <label>3</label>
    </ligand>
</feature>
<sequence length="258" mass="26874">MAASLTALVILGGVLGLLLAAAAVWLSVAENPLIQQIQEILPGYNCGACGQSGCAGYAEALAADHAAVDLCTPGGTETLQKIAVLLNKEAAAPDGKKTAFVFCQGGARALNAYAYSGIASCQSAAILQGGYKKCARACLGFGDCQKACMFGAITFNEYGVPRVDPDKCLDCGVCLKICPKKIIQRVPQREMKRVVCSNHDTPKNAKSACAAACINCGRCVKKCPFQAIEIRDNLAVIDPEKCTNCGECIKECLTGAIA</sequence>
<reference evidence="13 14" key="1">
    <citation type="journal article" date="2019" name="ISME J.">
        <title>Genome analyses of uncultured TG2/ZB3 bacteria in 'Margulisbacteria' specifically attached to ectosymbiotic spirochetes of protists in the termite gut.</title>
        <authorList>
            <person name="Utami Y.D."/>
            <person name="Kuwahara H."/>
            <person name="Igai K."/>
            <person name="Murakami T."/>
            <person name="Sugaya K."/>
            <person name="Morikawa T."/>
            <person name="Nagura Y."/>
            <person name="Yuki M."/>
            <person name="Deevong P."/>
            <person name="Inoue T."/>
            <person name="Kihara K."/>
            <person name="Lo N."/>
            <person name="Yamada A."/>
            <person name="Ohkuma M."/>
            <person name="Hongoh Y."/>
        </authorList>
    </citation>
    <scope>NUCLEOTIDE SEQUENCE [LARGE SCALE GENOMIC DNA]</scope>
    <source>
        <strain evidence="13">NkOx7-01</strain>
    </source>
</reference>
<feature type="domain" description="4Fe-4S ferredoxin-type" evidence="11">
    <location>
        <begin position="159"/>
        <end position="188"/>
    </location>
</feature>
<evidence type="ECO:0000256" key="2">
    <source>
        <dbReference type="ARBA" id="ARBA00022485"/>
    </source>
</evidence>
<evidence type="ECO:0000256" key="5">
    <source>
        <dbReference type="ARBA" id="ARBA00022967"/>
    </source>
</evidence>
<dbReference type="SUPFAM" id="SSF54862">
    <property type="entry name" value="4Fe-4S ferredoxins"/>
    <property type="match status" value="2"/>
</dbReference>
<feature type="region of interest" description="Hydrophobic" evidence="10">
    <location>
        <begin position="1"/>
        <end position="23"/>
    </location>
</feature>
<dbReference type="GO" id="GO:0046872">
    <property type="term" value="F:metal ion binding"/>
    <property type="evidence" value="ECO:0007669"/>
    <property type="project" value="UniProtKB-KW"/>
</dbReference>
<gene>
    <name evidence="10 13" type="primary">rnfB</name>
    <name evidence="13" type="ORF">NO1_1570</name>
</gene>
<dbReference type="InterPro" id="IPR010207">
    <property type="entry name" value="Elect_transpt_cplx_RnfB/RsxB"/>
</dbReference>